<evidence type="ECO:0000256" key="5">
    <source>
        <dbReference type="ARBA" id="ARBA00022927"/>
    </source>
</evidence>
<dbReference type="AlphaFoldDB" id="A0A7X5UTM0"/>
<dbReference type="InterPro" id="IPR003369">
    <property type="entry name" value="TatA/B/E"/>
</dbReference>
<dbReference type="Gene3D" id="1.20.5.3310">
    <property type="match status" value="1"/>
</dbReference>
<name>A0A7X5UTM0_9PSEU</name>
<keyword evidence="5 9" id="KW-0653">Protein transport</keyword>
<evidence type="ECO:0000313" key="12">
    <source>
        <dbReference type="Proteomes" id="UP000545493"/>
    </source>
</evidence>
<proteinExistence type="inferred from homology"/>
<evidence type="ECO:0000256" key="7">
    <source>
        <dbReference type="ARBA" id="ARBA00023010"/>
    </source>
</evidence>
<keyword evidence="6 9" id="KW-1133">Transmembrane helix</keyword>
<evidence type="ECO:0000256" key="6">
    <source>
        <dbReference type="ARBA" id="ARBA00022989"/>
    </source>
</evidence>
<dbReference type="GO" id="GO:0043953">
    <property type="term" value="P:protein transport by the Tat complex"/>
    <property type="evidence" value="ECO:0007669"/>
    <property type="project" value="UniProtKB-UniRule"/>
</dbReference>
<dbReference type="NCBIfam" id="TIGR01410">
    <property type="entry name" value="tatB"/>
    <property type="match status" value="1"/>
</dbReference>
<evidence type="ECO:0000256" key="10">
    <source>
        <dbReference type="SAM" id="MobiDB-lite"/>
    </source>
</evidence>
<comment type="caution">
    <text evidence="11">The sequence shown here is derived from an EMBL/GenBank/DDBJ whole genome shotgun (WGS) entry which is preliminary data.</text>
</comment>
<evidence type="ECO:0000256" key="2">
    <source>
        <dbReference type="ARBA" id="ARBA00022448"/>
    </source>
</evidence>
<evidence type="ECO:0000256" key="1">
    <source>
        <dbReference type="ARBA" id="ARBA00004167"/>
    </source>
</evidence>
<feature type="region of interest" description="Disordered" evidence="10">
    <location>
        <begin position="83"/>
        <end position="144"/>
    </location>
</feature>
<dbReference type="InterPro" id="IPR018448">
    <property type="entry name" value="TatB"/>
</dbReference>
<gene>
    <name evidence="9" type="primary">tatB</name>
    <name evidence="11" type="ORF">FHU38_004312</name>
</gene>
<evidence type="ECO:0000256" key="9">
    <source>
        <dbReference type="HAMAP-Rule" id="MF_00237"/>
    </source>
</evidence>
<reference evidence="11 12" key="1">
    <citation type="submission" date="2020-03" db="EMBL/GenBank/DDBJ databases">
        <title>Sequencing the genomes of 1000 actinobacteria strains.</title>
        <authorList>
            <person name="Klenk H.-P."/>
        </authorList>
    </citation>
    <scope>NUCLEOTIDE SEQUENCE [LARGE SCALE GENOMIC DNA]</scope>
    <source>
        <strain evidence="11 12">DSM 45685</strain>
    </source>
</reference>
<evidence type="ECO:0000313" key="11">
    <source>
        <dbReference type="EMBL" id="NIJ13968.1"/>
    </source>
</evidence>
<comment type="function">
    <text evidence="9">Part of the twin-arginine translocation (Tat) system that transports large folded proteins containing a characteristic twin-arginine motif in their signal peptide across membranes. Together with TatC, TatB is part of a receptor directly interacting with Tat signal peptides. TatB may form an oligomeric binding site that transiently accommodates folded Tat precursor proteins before their translocation.</text>
</comment>
<comment type="similarity">
    <text evidence="9">Belongs to the TatB family.</text>
</comment>
<keyword evidence="4 9" id="KW-0812">Transmembrane</keyword>
<protein>
    <recommendedName>
        <fullName evidence="9">Sec-independent protein translocase protein TatB</fullName>
    </recommendedName>
</protein>
<comment type="subunit">
    <text evidence="9">The Tat system comprises two distinct complexes: a TatABC complex, containing multiple copies of TatA, TatB and TatC subunits, and a separate TatA complex, containing only TatA subunits. Substrates initially bind to the TatABC complex, which probably triggers association of the separate TatA complex to form the active translocon.</text>
</comment>
<keyword evidence="12" id="KW-1185">Reference proteome</keyword>
<sequence length="144" mass="15779">MFDSIGWGEILVLIIAGLFILGPERLPEAAAWLGRNVRKMRDFATGARQQLRDEMGPEFDEFRKPIEDLRTLRSFDPKRAVTQHLFDGDPDPLGLNSFNGNGNGNGTTEPANGSAKPNGYPAVPQPKSEPLQPGERPPIDPDAT</sequence>
<evidence type="ECO:0000256" key="3">
    <source>
        <dbReference type="ARBA" id="ARBA00022475"/>
    </source>
</evidence>
<evidence type="ECO:0000256" key="8">
    <source>
        <dbReference type="ARBA" id="ARBA00023136"/>
    </source>
</evidence>
<dbReference type="RefSeq" id="WP_167174313.1">
    <property type="nucleotide sequence ID" value="NZ_JAAOYM010000001.1"/>
</dbReference>
<keyword evidence="3 9" id="KW-1003">Cell membrane</keyword>
<dbReference type="EMBL" id="JAAOYM010000001">
    <property type="protein sequence ID" value="NIJ13968.1"/>
    <property type="molecule type" value="Genomic_DNA"/>
</dbReference>
<dbReference type="HAMAP" id="MF_00237">
    <property type="entry name" value="TatB"/>
    <property type="match status" value="1"/>
</dbReference>
<keyword evidence="2 9" id="KW-0813">Transport</keyword>
<evidence type="ECO:0000256" key="4">
    <source>
        <dbReference type="ARBA" id="ARBA00022692"/>
    </source>
</evidence>
<dbReference type="GO" id="GO:0033281">
    <property type="term" value="C:TAT protein transport complex"/>
    <property type="evidence" value="ECO:0007669"/>
    <property type="project" value="UniProtKB-UniRule"/>
</dbReference>
<dbReference type="PRINTS" id="PR01506">
    <property type="entry name" value="TATBPROTEIN"/>
</dbReference>
<keyword evidence="7 9" id="KW-0811">Translocation</keyword>
<keyword evidence="8 9" id="KW-0472">Membrane</keyword>
<accession>A0A7X5UTM0</accession>
<dbReference type="Pfam" id="PF02416">
    <property type="entry name" value="TatA_B_E"/>
    <property type="match status" value="1"/>
</dbReference>
<dbReference type="GO" id="GO:0008320">
    <property type="term" value="F:protein transmembrane transporter activity"/>
    <property type="evidence" value="ECO:0007669"/>
    <property type="project" value="UniProtKB-UniRule"/>
</dbReference>
<dbReference type="Proteomes" id="UP000545493">
    <property type="component" value="Unassembled WGS sequence"/>
</dbReference>
<organism evidence="11 12">
    <name type="scientific">Saccharomonospora amisosensis</name>
    <dbReference type="NCBI Taxonomy" id="1128677"/>
    <lineage>
        <taxon>Bacteria</taxon>
        <taxon>Bacillati</taxon>
        <taxon>Actinomycetota</taxon>
        <taxon>Actinomycetes</taxon>
        <taxon>Pseudonocardiales</taxon>
        <taxon>Pseudonocardiaceae</taxon>
        <taxon>Saccharomonospora</taxon>
    </lineage>
</organism>
<comment type="subcellular location">
    <subcellularLocation>
        <location evidence="9">Cell membrane</location>
        <topology evidence="9">Single-pass membrane protein</topology>
    </subcellularLocation>
    <subcellularLocation>
        <location evidence="1">Membrane</location>
        <topology evidence="1">Single-pass membrane protein</topology>
    </subcellularLocation>
</comment>